<evidence type="ECO:0000313" key="2">
    <source>
        <dbReference type="Proteomes" id="UP000008311"/>
    </source>
</evidence>
<dbReference type="AlphaFoldDB" id="B9T4T5"/>
<proteinExistence type="predicted"/>
<reference evidence="2" key="1">
    <citation type="journal article" date="2010" name="Nat. Biotechnol.">
        <title>Draft genome sequence of the oilseed species Ricinus communis.</title>
        <authorList>
            <person name="Chan A.P."/>
            <person name="Crabtree J."/>
            <person name="Zhao Q."/>
            <person name="Lorenzi H."/>
            <person name="Orvis J."/>
            <person name="Puiu D."/>
            <person name="Melake-Berhan A."/>
            <person name="Jones K.M."/>
            <person name="Redman J."/>
            <person name="Chen G."/>
            <person name="Cahoon E.B."/>
            <person name="Gedil M."/>
            <person name="Stanke M."/>
            <person name="Haas B.J."/>
            <person name="Wortman J.R."/>
            <person name="Fraser-Liggett C.M."/>
            <person name="Ravel J."/>
            <person name="Rabinowicz P.D."/>
        </authorList>
    </citation>
    <scope>NUCLEOTIDE SEQUENCE [LARGE SCALE GENOMIC DNA]</scope>
    <source>
        <strain evidence="2">cv. Hale</strain>
    </source>
</reference>
<sequence length="72" mass="8504">MIQYRADWDLEQVKLVAAVTYQLGQSQLPSYEQNWLFYWLKCRHVVHWEGVLHGPTGMRISNGVILSLDLDW</sequence>
<organism evidence="1 2">
    <name type="scientific">Ricinus communis</name>
    <name type="common">Castor bean</name>
    <dbReference type="NCBI Taxonomy" id="3988"/>
    <lineage>
        <taxon>Eukaryota</taxon>
        <taxon>Viridiplantae</taxon>
        <taxon>Streptophyta</taxon>
        <taxon>Embryophyta</taxon>
        <taxon>Tracheophyta</taxon>
        <taxon>Spermatophyta</taxon>
        <taxon>Magnoliopsida</taxon>
        <taxon>eudicotyledons</taxon>
        <taxon>Gunneridae</taxon>
        <taxon>Pentapetalae</taxon>
        <taxon>rosids</taxon>
        <taxon>fabids</taxon>
        <taxon>Malpighiales</taxon>
        <taxon>Euphorbiaceae</taxon>
        <taxon>Acalyphoideae</taxon>
        <taxon>Acalypheae</taxon>
        <taxon>Ricinus</taxon>
    </lineage>
</organism>
<accession>B9T4T5</accession>
<keyword evidence="2" id="KW-1185">Reference proteome</keyword>
<dbReference type="EMBL" id="EQ974492">
    <property type="protein sequence ID" value="EEF29116.1"/>
    <property type="molecule type" value="Genomic_DNA"/>
</dbReference>
<evidence type="ECO:0000313" key="1">
    <source>
        <dbReference type="EMBL" id="EEF29116.1"/>
    </source>
</evidence>
<dbReference type="Proteomes" id="UP000008311">
    <property type="component" value="Unassembled WGS sequence"/>
</dbReference>
<name>B9T4T5_RICCO</name>
<gene>
    <name evidence="1" type="ORF">RCOM_0550510</name>
</gene>
<dbReference type="InParanoid" id="B9T4T5"/>
<protein>
    <submittedName>
        <fullName evidence="1">Uncharacterized protein</fullName>
    </submittedName>
</protein>